<dbReference type="Pfam" id="PF01625">
    <property type="entry name" value="PMSR"/>
    <property type="match status" value="1"/>
</dbReference>
<dbReference type="AlphaFoldDB" id="A0AAW5QT58"/>
<dbReference type="GO" id="GO:0008113">
    <property type="term" value="F:peptide-methionine (S)-S-oxide reductase activity"/>
    <property type="evidence" value="ECO:0007669"/>
    <property type="project" value="UniProtKB-UniRule"/>
</dbReference>
<dbReference type="SUPFAM" id="SSF55068">
    <property type="entry name" value="Peptide methionine sulfoxide reductase"/>
    <property type="match status" value="1"/>
</dbReference>
<gene>
    <name evidence="4 7" type="primary">msrA</name>
    <name evidence="7" type="ORF">MUB46_04655</name>
</gene>
<protein>
    <recommendedName>
        <fullName evidence="4">Peptide methionine sulfoxide reductase MsrA</fullName>
        <shortName evidence="4">Protein-methionine-S-oxide reductase</shortName>
        <ecNumber evidence="4">1.8.4.11</ecNumber>
    </recommendedName>
    <alternativeName>
        <fullName evidence="4">Peptide-methionine (S)-S-oxide reductase</fullName>
        <shortName evidence="4">Peptide Met(O) reductase</shortName>
    </alternativeName>
</protein>
<comment type="catalytic activity">
    <reaction evidence="2 4">
        <text>L-methionyl-[protein] + [thioredoxin]-disulfide + H2O = L-methionyl-(S)-S-oxide-[protein] + [thioredoxin]-dithiol</text>
        <dbReference type="Rhea" id="RHEA:14217"/>
        <dbReference type="Rhea" id="RHEA-COMP:10698"/>
        <dbReference type="Rhea" id="RHEA-COMP:10700"/>
        <dbReference type="Rhea" id="RHEA-COMP:12313"/>
        <dbReference type="Rhea" id="RHEA-COMP:12315"/>
        <dbReference type="ChEBI" id="CHEBI:15377"/>
        <dbReference type="ChEBI" id="CHEBI:16044"/>
        <dbReference type="ChEBI" id="CHEBI:29950"/>
        <dbReference type="ChEBI" id="CHEBI:44120"/>
        <dbReference type="ChEBI" id="CHEBI:50058"/>
        <dbReference type="EC" id="1.8.4.11"/>
    </reaction>
</comment>
<feature type="domain" description="Peptide methionine sulphoxide reductase MsrA" evidence="6">
    <location>
        <begin position="33"/>
        <end position="182"/>
    </location>
</feature>
<dbReference type="NCBIfam" id="TIGR00401">
    <property type="entry name" value="msrA"/>
    <property type="match status" value="1"/>
</dbReference>
<dbReference type="Gene3D" id="3.30.1060.10">
    <property type="entry name" value="Peptide methionine sulphoxide reductase MsrA"/>
    <property type="match status" value="1"/>
</dbReference>
<feature type="signal peptide" evidence="5">
    <location>
        <begin position="1"/>
        <end position="29"/>
    </location>
</feature>
<sequence>MRGTVLKSLFAAVLLAVAAPMAGVVPAQAAQAEAIFAGGCFWCMEPPYDKTGGVISTTSGYIGGGTANPTYRQVSSGGTGHIEAVKVVYDPDRVSYDKLLDIFWRNVDPFDGGGQFCDRGSQYRSAIFYTGGAQKAAAQASKAAVEARFGKSVATAVRRAGRFYPAEDYHQNYYRKNPVKYRYYRSHCGRDSRLAEVWN</sequence>
<evidence type="ECO:0000313" key="7">
    <source>
        <dbReference type="EMBL" id="MCT8971145.1"/>
    </source>
</evidence>
<dbReference type="EMBL" id="JALIDZ010000002">
    <property type="protein sequence ID" value="MCT8971145.1"/>
    <property type="molecule type" value="Genomic_DNA"/>
</dbReference>
<keyword evidence="1 4" id="KW-0560">Oxidoreductase</keyword>
<keyword evidence="5" id="KW-0732">Signal</keyword>
<dbReference type="EC" id="1.8.4.11" evidence="4"/>
<comment type="catalytic activity">
    <reaction evidence="3 4">
        <text>[thioredoxin]-disulfide + L-methionine + H2O = L-methionine (S)-S-oxide + [thioredoxin]-dithiol</text>
        <dbReference type="Rhea" id="RHEA:19993"/>
        <dbReference type="Rhea" id="RHEA-COMP:10698"/>
        <dbReference type="Rhea" id="RHEA-COMP:10700"/>
        <dbReference type="ChEBI" id="CHEBI:15377"/>
        <dbReference type="ChEBI" id="CHEBI:29950"/>
        <dbReference type="ChEBI" id="CHEBI:50058"/>
        <dbReference type="ChEBI" id="CHEBI:57844"/>
        <dbReference type="ChEBI" id="CHEBI:58772"/>
        <dbReference type="EC" id="1.8.4.11"/>
    </reaction>
</comment>
<comment type="function">
    <text evidence="4">Has an important function as a repair enzyme for proteins that have been inactivated by oxidation. Catalyzes the reversible oxidation-reduction of methionine sulfoxide in proteins to methionine.</text>
</comment>
<feature type="active site" evidence="4">
    <location>
        <position position="40"/>
    </location>
</feature>
<feature type="chain" id="PRO_5043566024" description="Peptide methionine sulfoxide reductase MsrA" evidence="5">
    <location>
        <begin position="30"/>
        <end position="199"/>
    </location>
</feature>
<dbReference type="Proteomes" id="UP001320898">
    <property type="component" value="Unassembled WGS sequence"/>
</dbReference>
<evidence type="ECO:0000256" key="1">
    <source>
        <dbReference type="ARBA" id="ARBA00023002"/>
    </source>
</evidence>
<dbReference type="InterPro" id="IPR036509">
    <property type="entry name" value="Met_Sox_Rdtase_MsrA_sf"/>
</dbReference>
<dbReference type="HAMAP" id="MF_01401">
    <property type="entry name" value="MsrA"/>
    <property type="match status" value="1"/>
</dbReference>
<comment type="similarity">
    <text evidence="4">Belongs to the MsrA Met sulfoxide reductase family.</text>
</comment>
<dbReference type="InterPro" id="IPR002569">
    <property type="entry name" value="Met_Sox_Rdtase_MsrA_dom"/>
</dbReference>
<accession>A0AAW5QT58</accession>
<evidence type="ECO:0000256" key="2">
    <source>
        <dbReference type="ARBA" id="ARBA00047806"/>
    </source>
</evidence>
<evidence type="ECO:0000313" key="8">
    <source>
        <dbReference type="Proteomes" id="UP001320898"/>
    </source>
</evidence>
<evidence type="ECO:0000256" key="3">
    <source>
        <dbReference type="ARBA" id="ARBA00048782"/>
    </source>
</evidence>
<comment type="caution">
    <text evidence="7">The sequence shown here is derived from an EMBL/GenBank/DDBJ whole genome shotgun (WGS) entry which is preliminary data.</text>
</comment>
<organism evidence="7 8">
    <name type="scientific">Microbaculum marinisediminis</name>
    <dbReference type="NCBI Taxonomy" id="2931392"/>
    <lineage>
        <taxon>Bacteria</taxon>
        <taxon>Pseudomonadati</taxon>
        <taxon>Pseudomonadota</taxon>
        <taxon>Alphaproteobacteria</taxon>
        <taxon>Hyphomicrobiales</taxon>
        <taxon>Tepidamorphaceae</taxon>
        <taxon>Microbaculum</taxon>
    </lineage>
</organism>
<keyword evidence="8" id="KW-1185">Reference proteome</keyword>
<evidence type="ECO:0000256" key="4">
    <source>
        <dbReference type="HAMAP-Rule" id="MF_01401"/>
    </source>
</evidence>
<name>A0AAW5QT58_9HYPH</name>
<evidence type="ECO:0000259" key="6">
    <source>
        <dbReference type="Pfam" id="PF01625"/>
    </source>
</evidence>
<dbReference type="RefSeq" id="WP_261614716.1">
    <property type="nucleotide sequence ID" value="NZ_JALIDZ010000002.1"/>
</dbReference>
<dbReference type="PANTHER" id="PTHR43774:SF1">
    <property type="entry name" value="PEPTIDE METHIONINE SULFOXIDE REDUCTASE MSRA 2"/>
    <property type="match status" value="1"/>
</dbReference>
<reference evidence="7 8" key="1">
    <citation type="submission" date="2022-04" db="EMBL/GenBank/DDBJ databases">
        <authorList>
            <person name="Ye Y.-Q."/>
            <person name="Du Z.-J."/>
        </authorList>
    </citation>
    <scope>NUCLEOTIDE SEQUENCE [LARGE SCALE GENOMIC DNA]</scope>
    <source>
        <strain evidence="7 8">A6E488</strain>
    </source>
</reference>
<evidence type="ECO:0000256" key="5">
    <source>
        <dbReference type="SAM" id="SignalP"/>
    </source>
</evidence>
<proteinExistence type="inferred from homology"/>
<dbReference type="PANTHER" id="PTHR43774">
    <property type="entry name" value="PEPTIDE METHIONINE SULFOXIDE REDUCTASE"/>
    <property type="match status" value="1"/>
</dbReference>